<evidence type="ECO:0000313" key="5">
    <source>
        <dbReference type="Proteomes" id="UP000633136"/>
    </source>
</evidence>
<dbReference type="InterPro" id="IPR002491">
    <property type="entry name" value="ABC_transptr_periplasmic_BD"/>
</dbReference>
<comment type="similarity">
    <text evidence="1">Belongs to the bacterial solute-binding protein 8 family.</text>
</comment>
<keyword evidence="5" id="KW-1185">Reference proteome</keyword>
<evidence type="ECO:0000256" key="2">
    <source>
        <dbReference type="SAM" id="SignalP"/>
    </source>
</evidence>
<dbReference type="Pfam" id="PF01497">
    <property type="entry name" value="Peripla_BP_2"/>
    <property type="match status" value="1"/>
</dbReference>
<dbReference type="PANTHER" id="PTHR30535:SF34">
    <property type="entry name" value="MOLYBDATE-BINDING PROTEIN MOLA"/>
    <property type="match status" value="1"/>
</dbReference>
<name>A0A917AUH2_9MICC</name>
<dbReference type="PANTHER" id="PTHR30535">
    <property type="entry name" value="VITAMIN B12-BINDING PROTEIN"/>
    <property type="match status" value="1"/>
</dbReference>
<dbReference type="EMBL" id="BMIS01000007">
    <property type="protein sequence ID" value="GGE70721.1"/>
    <property type="molecule type" value="Genomic_DNA"/>
</dbReference>
<dbReference type="PROSITE" id="PS50983">
    <property type="entry name" value="FE_B12_PBP"/>
    <property type="match status" value="1"/>
</dbReference>
<sequence length="333" mass="36005">MSVTLSRRTRTVPSLSLLTMASLLLSSCAAEEGPSAADGEGYPMTVENCGEEVTFEAAPERIALLETAPVTILDELGLMNRVVARAGDFPAEYYSPELHSQIQEIESLSDDLDASGHLMISQEEVVAHSPDLALGQPDGVERDGLETAGVNLLIQELYCPEPAAEASFETVYAEIETYGEIFGEQEAAQELIGDLEDRVEAVAEQAEGEDRTAAVLYPTVGGGSSYAYGNRSMAHPQLEAAGFENVFADADERVFEAQLEELVDRDPDVLILLYQGEEAGVEETIASLPGAESMTAVQEDQVHTQLFNFTEPATPLSVKGLEQISEHFRAEER</sequence>
<dbReference type="AlphaFoldDB" id="A0A917AUH2"/>
<dbReference type="RefSeq" id="WP_229658925.1">
    <property type="nucleotide sequence ID" value="NZ_BMIS01000007.1"/>
</dbReference>
<comment type="caution">
    <text evidence="4">The sequence shown here is derived from an EMBL/GenBank/DDBJ whole genome shotgun (WGS) entry which is preliminary data.</text>
</comment>
<feature type="chain" id="PRO_5037483412" evidence="2">
    <location>
        <begin position="30"/>
        <end position="333"/>
    </location>
</feature>
<proteinExistence type="inferred from homology"/>
<reference evidence="4" key="1">
    <citation type="journal article" date="2014" name="Int. J. Syst. Evol. Microbiol.">
        <title>Complete genome sequence of Corynebacterium casei LMG S-19264T (=DSM 44701T), isolated from a smear-ripened cheese.</title>
        <authorList>
            <consortium name="US DOE Joint Genome Institute (JGI-PGF)"/>
            <person name="Walter F."/>
            <person name="Albersmeier A."/>
            <person name="Kalinowski J."/>
            <person name="Ruckert C."/>
        </authorList>
    </citation>
    <scope>NUCLEOTIDE SEQUENCE</scope>
    <source>
        <strain evidence="4">CGMCC 1.15388</strain>
    </source>
</reference>
<organism evidence="4 5">
    <name type="scientific">Nesterenkonia cremea</name>
    <dbReference type="NCBI Taxonomy" id="1882340"/>
    <lineage>
        <taxon>Bacteria</taxon>
        <taxon>Bacillati</taxon>
        <taxon>Actinomycetota</taxon>
        <taxon>Actinomycetes</taxon>
        <taxon>Micrococcales</taxon>
        <taxon>Micrococcaceae</taxon>
        <taxon>Nesterenkonia</taxon>
    </lineage>
</organism>
<feature type="signal peptide" evidence="2">
    <location>
        <begin position="1"/>
        <end position="29"/>
    </location>
</feature>
<dbReference type="PROSITE" id="PS51257">
    <property type="entry name" value="PROKAR_LIPOPROTEIN"/>
    <property type="match status" value="1"/>
</dbReference>
<keyword evidence="2" id="KW-0732">Signal</keyword>
<evidence type="ECO:0000313" key="4">
    <source>
        <dbReference type="EMBL" id="GGE70721.1"/>
    </source>
</evidence>
<accession>A0A917AUH2</accession>
<reference evidence="4" key="2">
    <citation type="submission" date="2020-09" db="EMBL/GenBank/DDBJ databases">
        <authorList>
            <person name="Sun Q."/>
            <person name="Zhou Y."/>
        </authorList>
    </citation>
    <scope>NUCLEOTIDE SEQUENCE</scope>
    <source>
        <strain evidence="4">CGMCC 1.15388</strain>
    </source>
</reference>
<dbReference type="SUPFAM" id="SSF53807">
    <property type="entry name" value="Helical backbone' metal receptor"/>
    <property type="match status" value="1"/>
</dbReference>
<evidence type="ECO:0000259" key="3">
    <source>
        <dbReference type="PROSITE" id="PS50983"/>
    </source>
</evidence>
<dbReference type="InterPro" id="IPR050902">
    <property type="entry name" value="ABC_Transporter_SBP"/>
</dbReference>
<dbReference type="Gene3D" id="3.40.50.1980">
    <property type="entry name" value="Nitrogenase molybdenum iron protein domain"/>
    <property type="match status" value="2"/>
</dbReference>
<gene>
    <name evidence="4" type="ORF">GCM10011401_17430</name>
</gene>
<evidence type="ECO:0000256" key="1">
    <source>
        <dbReference type="ARBA" id="ARBA00008814"/>
    </source>
</evidence>
<feature type="domain" description="Fe/B12 periplasmic-binding" evidence="3">
    <location>
        <begin position="61"/>
        <end position="332"/>
    </location>
</feature>
<protein>
    <submittedName>
        <fullName evidence="4">Fe3+-hydroxamate ABC transporter substrate-binding protein</fullName>
    </submittedName>
</protein>
<dbReference type="Proteomes" id="UP000633136">
    <property type="component" value="Unassembled WGS sequence"/>
</dbReference>